<reference evidence="3 4" key="1">
    <citation type="journal article" date="2019" name="Int. J. Syst. Evol. Microbiol.">
        <title>The Global Catalogue of Microorganisms (GCM) 10K type strain sequencing project: providing services to taxonomists for standard genome sequencing and annotation.</title>
        <authorList>
            <consortium name="The Broad Institute Genomics Platform"/>
            <consortium name="The Broad Institute Genome Sequencing Center for Infectious Disease"/>
            <person name="Wu L."/>
            <person name="Ma J."/>
        </authorList>
    </citation>
    <scope>NUCLEOTIDE SEQUENCE [LARGE SCALE GENOMIC DNA]</scope>
    <source>
        <strain evidence="3 4">JCM 13319</strain>
    </source>
</reference>
<accession>A0ABN2B392</accession>
<name>A0ABN2B392_9MICO</name>
<organism evidence="3 4">
    <name type="scientific">Brevibacterium picturae</name>
    <dbReference type="NCBI Taxonomy" id="260553"/>
    <lineage>
        <taxon>Bacteria</taxon>
        <taxon>Bacillati</taxon>
        <taxon>Actinomycetota</taxon>
        <taxon>Actinomycetes</taxon>
        <taxon>Micrococcales</taxon>
        <taxon>Brevibacteriaceae</taxon>
        <taxon>Brevibacterium</taxon>
    </lineage>
</organism>
<evidence type="ECO:0000313" key="4">
    <source>
        <dbReference type="Proteomes" id="UP001501791"/>
    </source>
</evidence>
<dbReference type="Pfam" id="PF03235">
    <property type="entry name" value="GmrSD_N"/>
    <property type="match status" value="1"/>
</dbReference>
<evidence type="ECO:0000259" key="2">
    <source>
        <dbReference type="Pfam" id="PF07510"/>
    </source>
</evidence>
<evidence type="ECO:0000313" key="3">
    <source>
        <dbReference type="EMBL" id="GAA1531999.1"/>
    </source>
</evidence>
<dbReference type="PANTHER" id="PTHR35149:SF1">
    <property type="entry name" value="DUF5655 DOMAIN-CONTAINING PROTEIN"/>
    <property type="match status" value="1"/>
</dbReference>
<sequence>MITTASVDWLRPLSVRDIFETDSYRVPLYQRSYAWTEAEIHTLLRDIRDARLDSRVQAASHERRDYYIGSLVVNAERSAEGVVYEVVDGQQRLTTLFIILAVVPSILGNDLGGRAGMLNGRLTFEGRAGAEEDLLRLARDGKSAIERLSTDGIRHAAGLVATAAERARHGVDERVATLTQPLFSAEDLEYLLDNVKILRSELPQGTDLNHYFEVMNTRGEQLEKHEILKSRLISALDDAGDRENFSQVWDACTVLDRHIQTQFSTKQVSGSQSVRDRIFGRDWDRMTPDNGDELFNVLRDDREQNARGQVSEYIRLSDVLTKSIDRAEQSGSDDGDSDGSAYGAIVDFPNLLLHVLKAQQKESFTWASDLDDTGGGVRLEDKYLLSEFDRVRPISAESVRHFAFLLLKTRFLMDTYVIRTQKTTAGDDEENWVLHRAFKYSSGKTKRQLSARSTFSAVDKQADDRLGDDPSQRRVLMLQAMFQVTDTRRASKYFLYQLLSWLHAQEDSSRVDGEAFARHMESLAQDRLRALYTDATLHGGTQVPNFVFNVLDYELWRLVRTSGTNELDQLLGTDTVIALRKSASHFRFRYRTSVEHFYPVMPAAEQGHLDLPSELSNHFGNLCIMSRSENSRRNNLMPKAKAEEFAFTGQSLKFQLMAELSLRAPEWNSEQIHTHGDEMVGVLEYVLEKEPDVLP</sequence>
<comment type="caution">
    <text evidence="3">The sequence shown here is derived from an EMBL/GenBank/DDBJ whole genome shotgun (WGS) entry which is preliminary data.</text>
</comment>
<evidence type="ECO:0000259" key="1">
    <source>
        <dbReference type="Pfam" id="PF03235"/>
    </source>
</evidence>
<dbReference type="InterPro" id="IPR011089">
    <property type="entry name" value="GmrSD_C"/>
</dbReference>
<gene>
    <name evidence="3" type="ORF">GCM10009691_04740</name>
</gene>
<dbReference type="PANTHER" id="PTHR35149">
    <property type="entry name" value="SLL5132 PROTEIN"/>
    <property type="match status" value="1"/>
</dbReference>
<dbReference type="Proteomes" id="UP001501791">
    <property type="component" value="Unassembled WGS sequence"/>
</dbReference>
<dbReference type="Pfam" id="PF07510">
    <property type="entry name" value="GmrSD_C"/>
    <property type="match status" value="1"/>
</dbReference>
<dbReference type="RefSeq" id="WP_346035168.1">
    <property type="nucleotide sequence ID" value="NZ_BAAALY010000002.1"/>
</dbReference>
<proteinExistence type="predicted"/>
<dbReference type="EMBL" id="BAAALY010000002">
    <property type="protein sequence ID" value="GAA1531999.1"/>
    <property type="molecule type" value="Genomic_DNA"/>
</dbReference>
<feature type="domain" description="GmrSD restriction endonucleases N-terminal" evidence="1">
    <location>
        <begin position="17"/>
        <end position="232"/>
    </location>
</feature>
<feature type="domain" description="GmrSD restriction endonucleases C-terminal" evidence="2">
    <location>
        <begin position="585"/>
        <end position="681"/>
    </location>
</feature>
<dbReference type="InterPro" id="IPR004919">
    <property type="entry name" value="GmrSD_N"/>
</dbReference>
<evidence type="ECO:0008006" key="5">
    <source>
        <dbReference type="Google" id="ProtNLM"/>
    </source>
</evidence>
<protein>
    <recommendedName>
        <fullName evidence="5">DUF262 domain-containing protein</fullName>
    </recommendedName>
</protein>
<keyword evidence="4" id="KW-1185">Reference proteome</keyword>